<evidence type="ECO:0000256" key="2">
    <source>
        <dbReference type="SAM" id="Phobius"/>
    </source>
</evidence>
<accession>A0A934R4I0</accession>
<dbReference type="Proteomes" id="UP000600139">
    <property type="component" value="Unassembled WGS sequence"/>
</dbReference>
<proteinExistence type="predicted"/>
<sequence length="354" mass="38275">MTPEPSSSTDGSALPPRHRPNLGNLAKDTTETDLWAFDDIDSDAEATVPAKKPMTPVIPSPRDLDKSKAVPQRESPLPPPPSGEERIRVNVNKTRNRPLQSSPSPSGKPGNEFDDLDHWEDPEDLKIPAGIPTGPVPVLPASVETVETKRDPVVKVPESAVNEEVSPIPAPAPPPPAPPLFKLDLTKTEFIGIVALSAVLLIGGGAFFWNTIHRLPTASRFLEENRFPVVGKLLTVVSAENYWRAPAPSETVRRGTQLIPVVKLRSSGGPAAVRVFFRDAEGKEIGDTVTRLITEGKEVEIAATAGFDDVGMHSAYRTGQSKPWTIDILEAPGENSSGKDFQKLLRMNISAARR</sequence>
<feature type="compositionally biased region" description="Polar residues" evidence="1">
    <location>
        <begin position="91"/>
        <end position="105"/>
    </location>
</feature>
<keyword evidence="2" id="KW-0472">Membrane</keyword>
<feature type="compositionally biased region" description="Polar residues" evidence="1">
    <location>
        <begin position="1"/>
        <end position="11"/>
    </location>
</feature>
<keyword evidence="2" id="KW-1133">Transmembrane helix</keyword>
<comment type="caution">
    <text evidence="3">The sequence shown here is derived from an EMBL/GenBank/DDBJ whole genome shotgun (WGS) entry which is preliminary data.</text>
</comment>
<organism evidence="3 4">
    <name type="scientific">Luteolibacter yonseiensis</name>
    <dbReference type="NCBI Taxonomy" id="1144680"/>
    <lineage>
        <taxon>Bacteria</taxon>
        <taxon>Pseudomonadati</taxon>
        <taxon>Verrucomicrobiota</taxon>
        <taxon>Verrucomicrobiia</taxon>
        <taxon>Verrucomicrobiales</taxon>
        <taxon>Verrucomicrobiaceae</taxon>
        <taxon>Luteolibacter</taxon>
    </lineage>
</organism>
<evidence type="ECO:0000256" key="1">
    <source>
        <dbReference type="SAM" id="MobiDB-lite"/>
    </source>
</evidence>
<feature type="compositionally biased region" description="Acidic residues" evidence="1">
    <location>
        <begin position="112"/>
        <end position="123"/>
    </location>
</feature>
<keyword evidence="4" id="KW-1185">Reference proteome</keyword>
<dbReference type="EMBL" id="JAENIK010000011">
    <property type="protein sequence ID" value="MBK1816257.1"/>
    <property type="molecule type" value="Genomic_DNA"/>
</dbReference>
<feature type="region of interest" description="Disordered" evidence="1">
    <location>
        <begin position="45"/>
        <end position="133"/>
    </location>
</feature>
<reference evidence="3" key="1">
    <citation type="submission" date="2021-01" db="EMBL/GenBank/DDBJ databases">
        <title>Modified the classification status of verrucomicrobia.</title>
        <authorList>
            <person name="Feng X."/>
        </authorList>
    </citation>
    <scope>NUCLEOTIDE SEQUENCE</scope>
    <source>
        <strain evidence="3">JCM 18052</strain>
    </source>
</reference>
<feature type="transmembrane region" description="Helical" evidence="2">
    <location>
        <begin position="190"/>
        <end position="209"/>
    </location>
</feature>
<evidence type="ECO:0000313" key="3">
    <source>
        <dbReference type="EMBL" id="MBK1816257.1"/>
    </source>
</evidence>
<protein>
    <recommendedName>
        <fullName evidence="5">Transmembrane protein</fullName>
    </recommendedName>
</protein>
<feature type="region of interest" description="Disordered" evidence="1">
    <location>
        <begin position="1"/>
        <end position="27"/>
    </location>
</feature>
<evidence type="ECO:0000313" key="4">
    <source>
        <dbReference type="Proteomes" id="UP000600139"/>
    </source>
</evidence>
<name>A0A934R4I0_9BACT</name>
<gene>
    <name evidence="3" type="ORF">JIN84_11590</name>
</gene>
<dbReference type="AlphaFoldDB" id="A0A934R4I0"/>
<keyword evidence="2" id="KW-0812">Transmembrane</keyword>
<dbReference type="RefSeq" id="WP_200351204.1">
    <property type="nucleotide sequence ID" value="NZ_BAABHZ010000006.1"/>
</dbReference>
<evidence type="ECO:0008006" key="5">
    <source>
        <dbReference type="Google" id="ProtNLM"/>
    </source>
</evidence>